<dbReference type="SUPFAM" id="SSF51306">
    <property type="entry name" value="LexA/Signal peptidase"/>
    <property type="match status" value="1"/>
</dbReference>
<gene>
    <name evidence="3" type="ORF">CYJ76_01470</name>
</gene>
<evidence type="ECO:0000259" key="2">
    <source>
        <dbReference type="Pfam" id="PF00717"/>
    </source>
</evidence>
<dbReference type="EMBL" id="PKIZ01000002">
    <property type="protein sequence ID" value="PKZ42566.1"/>
    <property type="molecule type" value="Genomic_DNA"/>
</dbReference>
<dbReference type="Gene3D" id="2.10.109.10">
    <property type="entry name" value="Umud Fragment, subunit A"/>
    <property type="match status" value="1"/>
</dbReference>
<feature type="region of interest" description="Disordered" evidence="1">
    <location>
        <begin position="38"/>
        <end position="57"/>
    </location>
</feature>
<proteinExistence type="predicted"/>
<evidence type="ECO:0000313" key="3">
    <source>
        <dbReference type="EMBL" id="PKZ42566.1"/>
    </source>
</evidence>
<keyword evidence="4" id="KW-1185">Reference proteome</keyword>
<dbReference type="CDD" id="cd06462">
    <property type="entry name" value="Peptidase_S24_S26"/>
    <property type="match status" value="1"/>
</dbReference>
<evidence type="ECO:0000256" key="1">
    <source>
        <dbReference type="SAM" id="MobiDB-lite"/>
    </source>
</evidence>
<feature type="domain" description="Peptidase S24/S26A/S26B/S26C" evidence="2">
    <location>
        <begin position="7"/>
        <end position="77"/>
    </location>
</feature>
<protein>
    <submittedName>
        <fullName evidence="3">Peptidase S24</fullName>
    </submittedName>
</protein>
<organism evidence="3 4">
    <name type="scientific">Kytococcus schroeteri</name>
    <dbReference type="NCBI Taxonomy" id="138300"/>
    <lineage>
        <taxon>Bacteria</taxon>
        <taxon>Bacillati</taxon>
        <taxon>Actinomycetota</taxon>
        <taxon>Actinomycetes</taxon>
        <taxon>Micrococcales</taxon>
        <taxon>Kytococcaceae</taxon>
        <taxon>Kytococcus</taxon>
    </lineage>
</organism>
<dbReference type="OrthoDB" id="1467636at2"/>
<dbReference type="RefSeq" id="WP_101849033.1">
    <property type="nucleotide sequence ID" value="NZ_PKIZ01000002.1"/>
</dbReference>
<comment type="caution">
    <text evidence="3">The sequence shown here is derived from an EMBL/GenBank/DDBJ whole genome shotgun (WGS) entry which is preliminary data.</text>
</comment>
<accession>A0A2I1PD72</accession>
<dbReference type="Pfam" id="PF00717">
    <property type="entry name" value="Peptidase_S24"/>
    <property type="match status" value="1"/>
</dbReference>
<dbReference type="InterPro" id="IPR036286">
    <property type="entry name" value="LexA/Signal_pep-like_sf"/>
</dbReference>
<reference evidence="3 4" key="1">
    <citation type="submission" date="2017-12" db="EMBL/GenBank/DDBJ databases">
        <title>Phylogenetic diversity of female urinary microbiome.</title>
        <authorList>
            <person name="Thomas-White K."/>
            <person name="Wolfe A.J."/>
        </authorList>
    </citation>
    <scope>NUCLEOTIDE SEQUENCE [LARGE SCALE GENOMIC DNA]</scope>
    <source>
        <strain evidence="3 4">UMB1298</strain>
    </source>
</reference>
<dbReference type="InterPro" id="IPR015927">
    <property type="entry name" value="Peptidase_S24_S26A/B/C"/>
</dbReference>
<evidence type="ECO:0000313" key="4">
    <source>
        <dbReference type="Proteomes" id="UP000234206"/>
    </source>
</evidence>
<sequence length="116" mass="12771">MSPRIGLARVSGRSMEPVLREGDRLLVLHGARPRPGRLVVAQLPPGPAGPRPMGVKRATHRRVVDGDVRWWLASDNPGAGTDSRTFGPVRAGAVVAVVLARLPRRRRWASHRRRRA</sequence>
<dbReference type="Proteomes" id="UP000234206">
    <property type="component" value="Unassembled WGS sequence"/>
</dbReference>
<dbReference type="AlphaFoldDB" id="A0A2I1PD72"/>
<name>A0A2I1PD72_9MICO</name>